<dbReference type="EMBL" id="JAENHL010000004">
    <property type="protein sequence ID" value="MBK1865263.1"/>
    <property type="molecule type" value="Genomic_DNA"/>
</dbReference>
<name>A0ACC5QY23_9HYPH</name>
<organism evidence="1 2">
    <name type="scientific">Taklimakanibacter albus</name>
    <dbReference type="NCBI Taxonomy" id="2800327"/>
    <lineage>
        <taxon>Bacteria</taxon>
        <taxon>Pseudomonadati</taxon>
        <taxon>Pseudomonadota</taxon>
        <taxon>Alphaproteobacteria</taxon>
        <taxon>Hyphomicrobiales</taxon>
        <taxon>Aestuariivirgaceae</taxon>
        <taxon>Taklimakanibacter</taxon>
    </lineage>
</organism>
<sequence length="151" mass="16945">MLDKTDRAILAELQADATLTIDALAERIHLSRNACWRRVKQLEETGVIKARVALLDAAKLGLGLTAFIAIRTAQHEEKWLEKFSRAVRDFPEIIGVYRTTGETDYLLQAVVNDIAGYDQLYKRLITRIALTDVSASFVMEKIKETTALPLA</sequence>
<reference evidence="1" key="1">
    <citation type="submission" date="2021-01" db="EMBL/GenBank/DDBJ databases">
        <authorList>
            <person name="Sun Q."/>
        </authorList>
    </citation>
    <scope>NUCLEOTIDE SEQUENCE</scope>
    <source>
        <strain evidence="1">YIM B02566</strain>
    </source>
</reference>
<protein>
    <submittedName>
        <fullName evidence="1">Lrp/AsnC family transcriptional regulator</fullName>
    </submittedName>
</protein>
<accession>A0ACC5QY23</accession>
<keyword evidence="2" id="KW-1185">Reference proteome</keyword>
<evidence type="ECO:0000313" key="2">
    <source>
        <dbReference type="Proteomes" id="UP000616151"/>
    </source>
</evidence>
<dbReference type="Proteomes" id="UP000616151">
    <property type="component" value="Unassembled WGS sequence"/>
</dbReference>
<proteinExistence type="predicted"/>
<comment type="caution">
    <text evidence="1">The sequence shown here is derived from an EMBL/GenBank/DDBJ whole genome shotgun (WGS) entry which is preliminary data.</text>
</comment>
<gene>
    <name evidence="1" type="ORF">JHL16_02780</name>
</gene>
<evidence type="ECO:0000313" key="1">
    <source>
        <dbReference type="EMBL" id="MBK1865263.1"/>
    </source>
</evidence>